<accession>A0AB39XHI3</accession>
<gene>
    <name evidence="1" type="ORF">AB8Z38_28790</name>
</gene>
<dbReference type="RefSeq" id="WP_369721048.1">
    <property type="nucleotide sequence ID" value="NZ_CP165734.1"/>
</dbReference>
<evidence type="ECO:0000313" key="1">
    <source>
        <dbReference type="EMBL" id="XDV56606.1"/>
    </source>
</evidence>
<dbReference type="EMBL" id="CP165734">
    <property type="protein sequence ID" value="XDV56606.1"/>
    <property type="molecule type" value="Genomic_DNA"/>
</dbReference>
<name>A0AB39XHI3_9BRAD</name>
<reference evidence="1" key="1">
    <citation type="submission" date="2024-08" db="EMBL/GenBank/DDBJ databases">
        <authorList>
            <person name="Chaddad Z."/>
            <person name="Lamrabet M."/>
            <person name="Bouhnik O."/>
            <person name="Alami S."/>
            <person name="Wipf D."/>
            <person name="Courty P.E."/>
            <person name="Missbah El Idrissi M."/>
        </authorList>
    </citation>
    <scope>NUCLEOTIDE SEQUENCE</scope>
    <source>
        <strain evidence="1">LLZ17</strain>
    </source>
</reference>
<sequence length="97" mass="10766">MNPGIVNPDIVKPLGGHDSDCGNAATLKRVPLHRKKLRPDLEKVYGLARMEARFLATIRNFAVEIAHIRQALSSEQFCSLRSRENENVPGLVPPARP</sequence>
<organism evidence="1">
    <name type="scientific">Bradyrhizobium sp. LLZ17</name>
    <dbReference type="NCBI Taxonomy" id="3239388"/>
    <lineage>
        <taxon>Bacteria</taxon>
        <taxon>Pseudomonadati</taxon>
        <taxon>Pseudomonadota</taxon>
        <taxon>Alphaproteobacteria</taxon>
        <taxon>Hyphomicrobiales</taxon>
        <taxon>Nitrobacteraceae</taxon>
        <taxon>Bradyrhizobium</taxon>
    </lineage>
</organism>
<proteinExistence type="predicted"/>
<dbReference type="AlphaFoldDB" id="A0AB39XHI3"/>
<protein>
    <submittedName>
        <fullName evidence="1">Uncharacterized protein</fullName>
    </submittedName>
</protein>